<gene>
    <name evidence="1" type="ORF">DPMN_067846</name>
    <name evidence="2" type="ORF">DPMN_099531</name>
</gene>
<dbReference type="Proteomes" id="UP000828390">
    <property type="component" value="Unassembled WGS sequence"/>
</dbReference>
<protein>
    <recommendedName>
        <fullName evidence="4">DUF4371 domain-containing protein</fullName>
    </recommendedName>
</protein>
<dbReference type="EMBL" id="JAIWYP010000003">
    <property type="protein sequence ID" value="KAH3856936.1"/>
    <property type="molecule type" value="Genomic_DNA"/>
</dbReference>
<accession>A0A9D3Z0F7</accession>
<proteinExistence type="predicted"/>
<dbReference type="EMBL" id="JAIWYP010000014">
    <property type="protein sequence ID" value="KAH3708396.1"/>
    <property type="molecule type" value="Genomic_DNA"/>
</dbReference>
<keyword evidence="3" id="KW-1185">Reference proteome</keyword>
<sequence>MLNDINERLSRARYFSVLSDSSTDCSTTDQECILVRFVDPDTNEPTTELASIQSLETPNADGITAAIKSGLK</sequence>
<reference evidence="1" key="1">
    <citation type="journal article" date="2019" name="bioRxiv">
        <title>The Genome of the Zebra Mussel, Dreissena polymorpha: A Resource for Invasive Species Research.</title>
        <authorList>
            <person name="McCartney M.A."/>
            <person name="Auch B."/>
            <person name="Kono T."/>
            <person name="Mallez S."/>
            <person name="Zhang Y."/>
            <person name="Obille A."/>
            <person name="Becker A."/>
            <person name="Abrahante J.E."/>
            <person name="Garbe J."/>
            <person name="Badalamenti J.P."/>
            <person name="Herman A."/>
            <person name="Mangelson H."/>
            <person name="Liachko I."/>
            <person name="Sullivan S."/>
            <person name="Sone E.D."/>
            <person name="Koren S."/>
            <person name="Silverstein K.A.T."/>
            <person name="Beckman K.B."/>
            <person name="Gohl D.M."/>
        </authorList>
    </citation>
    <scope>NUCLEOTIDE SEQUENCE</scope>
    <source>
        <strain evidence="1">Duluth1</strain>
        <tissue evidence="1">Whole animal</tissue>
    </source>
</reference>
<organism evidence="1 3">
    <name type="scientific">Dreissena polymorpha</name>
    <name type="common">Zebra mussel</name>
    <name type="synonym">Mytilus polymorpha</name>
    <dbReference type="NCBI Taxonomy" id="45954"/>
    <lineage>
        <taxon>Eukaryota</taxon>
        <taxon>Metazoa</taxon>
        <taxon>Spiralia</taxon>
        <taxon>Lophotrochozoa</taxon>
        <taxon>Mollusca</taxon>
        <taxon>Bivalvia</taxon>
        <taxon>Autobranchia</taxon>
        <taxon>Heteroconchia</taxon>
        <taxon>Euheterodonta</taxon>
        <taxon>Imparidentia</taxon>
        <taxon>Neoheterodontei</taxon>
        <taxon>Myida</taxon>
        <taxon>Dreissenoidea</taxon>
        <taxon>Dreissenidae</taxon>
        <taxon>Dreissena</taxon>
    </lineage>
</organism>
<comment type="caution">
    <text evidence="1">The sequence shown here is derived from an EMBL/GenBank/DDBJ whole genome shotgun (WGS) entry which is preliminary data.</text>
</comment>
<evidence type="ECO:0000313" key="3">
    <source>
        <dbReference type="Proteomes" id="UP000828390"/>
    </source>
</evidence>
<dbReference type="AlphaFoldDB" id="A0A9D3Z0F7"/>
<reference evidence="1" key="2">
    <citation type="submission" date="2020-11" db="EMBL/GenBank/DDBJ databases">
        <authorList>
            <person name="McCartney M.A."/>
            <person name="Auch B."/>
            <person name="Kono T."/>
            <person name="Mallez S."/>
            <person name="Becker A."/>
            <person name="Gohl D.M."/>
            <person name="Silverstein K.A.T."/>
            <person name="Koren S."/>
            <person name="Bechman K.B."/>
            <person name="Herman A."/>
            <person name="Abrahante J.E."/>
            <person name="Garbe J."/>
        </authorList>
    </citation>
    <scope>NUCLEOTIDE SEQUENCE</scope>
    <source>
        <strain evidence="1">Duluth1</strain>
        <tissue evidence="1">Whole animal</tissue>
    </source>
</reference>
<name>A0A9D3Z0F7_DREPO</name>
<evidence type="ECO:0008006" key="4">
    <source>
        <dbReference type="Google" id="ProtNLM"/>
    </source>
</evidence>
<evidence type="ECO:0000313" key="2">
    <source>
        <dbReference type="EMBL" id="KAH3856936.1"/>
    </source>
</evidence>
<evidence type="ECO:0000313" key="1">
    <source>
        <dbReference type="EMBL" id="KAH3708396.1"/>
    </source>
</evidence>